<gene>
    <name evidence="1" type="ORF">C7M71_016535</name>
</gene>
<protein>
    <submittedName>
        <fullName evidence="1">Uncharacterized protein</fullName>
    </submittedName>
</protein>
<proteinExistence type="predicted"/>
<organism evidence="1 2">
    <name type="scientific">Peterkaempfera bronchialis</name>
    <dbReference type="NCBI Taxonomy" id="2126346"/>
    <lineage>
        <taxon>Bacteria</taxon>
        <taxon>Bacillati</taxon>
        <taxon>Actinomycetota</taxon>
        <taxon>Actinomycetes</taxon>
        <taxon>Kitasatosporales</taxon>
        <taxon>Streptomycetaceae</taxon>
        <taxon>Peterkaempfera</taxon>
    </lineage>
</organism>
<name>A0A345SYI2_9ACTN</name>
<evidence type="ECO:0000313" key="2">
    <source>
        <dbReference type="Proteomes" id="UP000249340"/>
    </source>
</evidence>
<dbReference type="KEGG" id="stri:C7M71_016535"/>
<dbReference type="Proteomes" id="UP000249340">
    <property type="component" value="Chromosome"/>
</dbReference>
<reference evidence="2" key="1">
    <citation type="submission" date="2018-07" db="EMBL/GenBank/DDBJ databases">
        <title>Streptacidiphilus bronchialis DSM 106435 chromosome.</title>
        <authorList>
            <person name="Batra D."/>
            <person name="Gulvik C.A."/>
        </authorList>
    </citation>
    <scope>NUCLEOTIDE SEQUENCE [LARGE SCALE GENOMIC DNA]</scope>
    <source>
        <strain evidence="2">DSM 106435</strain>
    </source>
</reference>
<sequence>MANSYTVLWTNDLCRGVVPGGRVFAIRAWQAALYTVCAMEVRQIVDYDRAGAELADEDYPKLIHWHPSKSGCISEVVLGAPGTPIRFDAPLPGDCLEQLTSTWRRGERKLKYVEDGRLLRALSLQGIYRLAPDSAHIVTRNLTDQAAEA</sequence>
<dbReference type="OrthoDB" id="3384200at2"/>
<dbReference type="RefSeq" id="WP_111489645.1">
    <property type="nucleotide sequence ID" value="NZ_CP031264.1"/>
</dbReference>
<keyword evidence="2" id="KW-1185">Reference proteome</keyword>
<accession>A0A345SYI2</accession>
<dbReference type="AlphaFoldDB" id="A0A345SYI2"/>
<evidence type="ECO:0000313" key="1">
    <source>
        <dbReference type="EMBL" id="AXI78787.1"/>
    </source>
</evidence>
<dbReference type="EMBL" id="CP031264">
    <property type="protein sequence ID" value="AXI78787.1"/>
    <property type="molecule type" value="Genomic_DNA"/>
</dbReference>